<dbReference type="InterPro" id="IPR006935">
    <property type="entry name" value="Helicase/UvrB_N"/>
</dbReference>
<sequence length="883" mass="100271">MELKEYQQGVLSKLDRYLSVLQEQREQAEEFVEFQQSKGKTATLGDYCRETWDQLNAERLLPYLYHGDQPVVAPHLSRHDGQGLSIPNICFKVPTGGGKTLLATAALERVQTDYFKRQLGLVLWVVPSEAIYRQTWKQLANREHPYRQMLERASGGRVKLLEKGDAFTRRDVEGQLCVMLLMLPSAARKSKETLRLFRDSGRFTSFFPIEDDSEANRALLDKVPNLDQNDLADLGFAEGVVPDSVSIKQSLGNVLRLVRPVVVIDEGHKAYSDTARDTIAGFNPRFILELSATPNTNNKHQSNVLVNVPGADLKDEEMIKLPINVINEGKGGWKHTLTLAHLKQQDLERAALAFQNETGRYIRPIVLVRVERTGKEQRDSGMVHAEDAREYLRDQLGVKEEHIRLKTSSDDELADEDLLSPTSSVRFIITKDALREGWDCPFAYALAVLSRTTATTALTQMIGRVLRQPHAKATGVPALDECYVFTFDQDVTAAINSVRKGLEDEGMSDLASSVTSVDPGTGKPRNMRRETIQRRNEFAGLPPIFLPRVLHRDINSPDGYRPLDYERDVLGALDWEALQFLGADKATMDTDKLERTVARVTLDRNAKKDGQTSFALEQEAVYSVPEEGLDIPYLVRQLLDVVPNPWQGMRLLEETLTALRNRDVTEAQIYANRLDLIQAMKVDLREQVNAMAENLFRDKLDSGEISLRLVSSNDPALNWKIAETLEINVSDVDPLLYRKNGDPLEKSLFEKVYQSELNDLEKSTAWYLDESKCIYWWHRIAVNQRSYGLQGWQRHRVYPDLLACVHGVENGKFRFSVLETKGDHLKGNDDTEYKQKLFDLFTRYADVTASIGQLALEGQDEPLSFRMVMEKDWKETLVDEGIR</sequence>
<dbReference type="GO" id="GO:0016787">
    <property type="term" value="F:hydrolase activity"/>
    <property type="evidence" value="ECO:0007669"/>
    <property type="project" value="InterPro"/>
</dbReference>
<dbReference type="EMBL" id="FOSC01000001">
    <property type="protein sequence ID" value="SFJ14724.1"/>
    <property type="molecule type" value="Genomic_DNA"/>
</dbReference>
<dbReference type="InterPro" id="IPR027417">
    <property type="entry name" value="P-loop_NTPase"/>
</dbReference>
<dbReference type="OrthoDB" id="9804145at2"/>
<dbReference type="SUPFAM" id="SSF52540">
    <property type="entry name" value="P-loop containing nucleoside triphosphate hydrolases"/>
    <property type="match status" value="2"/>
</dbReference>
<dbReference type="GO" id="GO:0005829">
    <property type="term" value="C:cytosol"/>
    <property type="evidence" value="ECO:0007669"/>
    <property type="project" value="TreeGrafter"/>
</dbReference>
<evidence type="ECO:0000259" key="1">
    <source>
        <dbReference type="Pfam" id="PF04851"/>
    </source>
</evidence>
<dbReference type="InterPro" id="IPR050742">
    <property type="entry name" value="Helicase_Restrict-Modif_Enz"/>
</dbReference>
<keyword evidence="3" id="KW-1185">Reference proteome</keyword>
<dbReference type="GO" id="GO:0003677">
    <property type="term" value="F:DNA binding"/>
    <property type="evidence" value="ECO:0007669"/>
    <property type="project" value="InterPro"/>
</dbReference>
<dbReference type="Pfam" id="PF04851">
    <property type="entry name" value="ResIII"/>
    <property type="match status" value="1"/>
</dbReference>
<reference evidence="2 3" key="1">
    <citation type="submission" date="2016-10" db="EMBL/GenBank/DDBJ databases">
        <authorList>
            <person name="de Groot N.N."/>
        </authorList>
    </citation>
    <scope>NUCLEOTIDE SEQUENCE [LARGE SCALE GENOMIC DNA]</scope>
    <source>
        <strain evidence="2 3">IBRC-M 10445</strain>
    </source>
</reference>
<dbReference type="PANTHER" id="PTHR47396">
    <property type="entry name" value="TYPE I RESTRICTION ENZYME ECOKI R PROTEIN"/>
    <property type="match status" value="1"/>
</dbReference>
<dbReference type="PANTHER" id="PTHR47396:SF1">
    <property type="entry name" value="ATP-DEPENDENT HELICASE IRC3-RELATED"/>
    <property type="match status" value="1"/>
</dbReference>
<name>A0A1I3NZJ1_9GAMM</name>
<feature type="domain" description="Helicase/UvrB N-terminal" evidence="1">
    <location>
        <begin position="88"/>
        <end position="295"/>
    </location>
</feature>
<evidence type="ECO:0000313" key="3">
    <source>
        <dbReference type="Proteomes" id="UP000199445"/>
    </source>
</evidence>
<gene>
    <name evidence="2" type="ORF">SAMN05216429_10139</name>
</gene>
<accession>A0A1I3NZJ1</accession>
<dbReference type="AlphaFoldDB" id="A0A1I3NZJ1"/>
<dbReference type="Gene3D" id="3.40.50.300">
    <property type="entry name" value="P-loop containing nucleotide triphosphate hydrolases"/>
    <property type="match status" value="2"/>
</dbReference>
<proteinExistence type="predicted"/>
<dbReference type="GO" id="GO:0005524">
    <property type="term" value="F:ATP binding"/>
    <property type="evidence" value="ECO:0007669"/>
    <property type="project" value="InterPro"/>
</dbReference>
<protein>
    <submittedName>
        <fullName evidence="2">Type III restriction enzyme</fullName>
    </submittedName>
</protein>
<dbReference type="Proteomes" id="UP000199445">
    <property type="component" value="Unassembled WGS sequence"/>
</dbReference>
<organism evidence="2 3">
    <name type="scientific">Marinobacter persicus</name>
    <dbReference type="NCBI Taxonomy" id="930118"/>
    <lineage>
        <taxon>Bacteria</taxon>
        <taxon>Pseudomonadati</taxon>
        <taxon>Pseudomonadota</taxon>
        <taxon>Gammaproteobacteria</taxon>
        <taxon>Pseudomonadales</taxon>
        <taxon>Marinobacteraceae</taxon>
        <taxon>Marinobacter</taxon>
    </lineage>
</organism>
<dbReference type="RefSeq" id="WP_091700189.1">
    <property type="nucleotide sequence ID" value="NZ_BMYN01000010.1"/>
</dbReference>
<evidence type="ECO:0000313" key="2">
    <source>
        <dbReference type="EMBL" id="SFJ14724.1"/>
    </source>
</evidence>